<name>A0ABX8LGV5_9BACT</name>
<keyword evidence="3" id="KW-1185">Reference proteome</keyword>
<proteinExistence type="predicted"/>
<evidence type="ECO:0000313" key="2">
    <source>
        <dbReference type="EMBL" id="QXE91266.1"/>
    </source>
</evidence>
<dbReference type="EMBL" id="CP077683">
    <property type="protein sequence ID" value="QXE91266.1"/>
    <property type="molecule type" value="Genomic_DNA"/>
</dbReference>
<gene>
    <name evidence="2" type="ORF">KP001_01615</name>
</gene>
<sequence>MGYRIIRNYRNMPPTKFHVFVQRVAAALADKTRFPDSFWEGRLALLQAFLAAVVKHDAVYNESIMGNRLLIMERDVLQAQLVIYLDQIVLHLEMAAISRPDVYSASGFDLSKDRRGRGRGKAVNAALGAAQSEPGEGEGGTSS</sequence>
<evidence type="ECO:0000313" key="3">
    <source>
        <dbReference type="Proteomes" id="UP000683559"/>
    </source>
</evidence>
<dbReference type="RefSeq" id="WP_217287851.1">
    <property type="nucleotide sequence ID" value="NZ_CP077683.1"/>
</dbReference>
<organism evidence="2 3">
    <name type="scientific">Geomonas subterranea</name>
    <dbReference type="NCBI Taxonomy" id="2847989"/>
    <lineage>
        <taxon>Bacteria</taxon>
        <taxon>Pseudomonadati</taxon>
        <taxon>Thermodesulfobacteriota</taxon>
        <taxon>Desulfuromonadia</taxon>
        <taxon>Geobacterales</taxon>
        <taxon>Geobacteraceae</taxon>
        <taxon>Geomonas</taxon>
    </lineage>
</organism>
<reference evidence="2 3" key="1">
    <citation type="submission" date="2021-06" db="EMBL/GenBank/DDBJ databases">
        <title>Gemonas diversity in paddy soil.</title>
        <authorList>
            <person name="Liu G."/>
        </authorList>
    </citation>
    <scope>NUCLEOTIDE SEQUENCE [LARGE SCALE GENOMIC DNA]</scope>
    <source>
        <strain evidence="2 3">RG2</strain>
    </source>
</reference>
<dbReference type="Proteomes" id="UP000683559">
    <property type="component" value="Chromosome"/>
</dbReference>
<protein>
    <submittedName>
        <fullName evidence="2">Uncharacterized protein</fullName>
    </submittedName>
</protein>
<feature type="region of interest" description="Disordered" evidence="1">
    <location>
        <begin position="112"/>
        <end position="143"/>
    </location>
</feature>
<accession>A0ABX8LGV5</accession>
<evidence type="ECO:0000256" key="1">
    <source>
        <dbReference type="SAM" id="MobiDB-lite"/>
    </source>
</evidence>